<evidence type="ECO:0000313" key="2">
    <source>
        <dbReference type="Proteomes" id="UP000634136"/>
    </source>
</evidence>
<sequence>MGLVIAWKVYEDISKHILNPKSHLNLKRIQDEQVKLVVALVSQTDSFVLYFGIQLDKTSHTFHAIMSPIRELNPVGFPNKFDIYFLKSLKIQSRFLKQNVLRQDFTRLPCNHESHSSIKSTRIPKYNEKRSVGHTYATTIYNAKQSA</sequence>
<comment type="caution">
    <text evidence="1">The sequence shown here is derived from an EMBL/GenBank/DDBJ whole genome shotgun (WGS) entry which is preliminary data.</text>
</comment>
<gene>
    <name evidence="1" type="ORF">G2W53_014487</name>
</gene>
<dbReference type="AlphaFoldDB" id="A0A835C475"/>
<dbReference type="Proteomes" id="UP000634136">
    <property type="component" value="Unassembled WGS sequence"/>
</dbReference>
<organism evidence="1 2">
    <name type="scientific">Senna tora</name>
    <dbReference type="NCBI Taxonomy" id="362788"/>
    <lineage>
        <taxon>Eukaryota</taxon>
        <taxon>Viridiplantae</taxon>
        <taxon>Streptophyta</taxon>
        <taxon>Embryophyta</taxon>
        <taxon>Tracheophyta</taxon>
        <taxon>Spermatophyta</taxon>
        <taxon>Magnoliopsida</taxon>
        <taxon>eudicotyledons</taxon>
        <taxon>Gunneridae</taxon>
        <taxon>Pentapetalae</taxon>
        <taxon>rosids</taxon>
        <taxon>fabids</taxon>
        <taxon>Fabales</taxon>
        <taxon>Fabaceae</taxon>
        <taxon>Caesalpinioideae</taxon>
        <taxon>Cassia clade</taxon>
        <taxon>Senna</taxon>
    </lineage>
</organism>
<reference evidence="1" key="1">
    <citation type="submission" date="2020-09" db="EMBL/GenBank/DDBJ databases">
        <title>Genome-Enabled Discovery of Anthraquinone Biosynthesis in Senna tora.</title>
        <authorList>
            <person name="Kang S.-H."/>
            <person name="Pandey R.P."/>
            <person name="Lee C.-M."/>
            <person name="Sim J.-S."/>
            <person name="Jeong J.-T."/>
            <person name="Choi B.-S."/>
            <person name="Jung M."/>
            <person name="Ginzburg D."/>
            <person name="Zhao K."/>
            <person name="Won S.Y."/>
            <person name="Oh T.-J."/>
            <person name="Yu Y."/>
            <person name="Kim N.-H."/>
            <person name="Lee O.R."/>
            <person name="Lee T.-H."/>
            <person name="Bashyal P."/>
            <person name="Kim T.-S."/>
            <person name="Lee W.-H."/>
            <person name="Kawkins C."/>
            <person name="Kim C.-K."/>
            <person name="Kim J.S."/>
            <person name="Ahn B.O."/>
            <person name="Rhee S.Y."/>
            <person name="Sohng J.K."/>
        </authorList>
    </citation>
    <scope>NUCLEOTIDE SEQUENCE</scope>
    <source>
        <tissue evidence="1">Leaf</tissue>
    </source>
</reference>
<accession>A0A835C475</accession>
<evidence type="ECO:0000313" key="1">
    <source>
        <dbReference type="EMBL" id="KAF7832154.1"/>
    </source>
</evidence>
<name>A0A835C475_9FABA</name>
<keyword evidence="2" id="KW-1185">Reference proteome</keyword>
<protein>
    <submittedName>
        <fullName evidence="1">Uncharacterized protein</fullName>
    </submittedName>
</protein>
<dbReference type="EMBL" id="JAAIUW010000005">
    <property type="protein sequence ID" value="KAF7832154.1"/>
    <property type="molecule type" value="Genomic_DNA"/>
</dbReference>
<proteinExistence type="predicted"/>